<comment type="function">
    <text evidence="3 14 16">Endonuclease that specifically degrades the RNA of RNA-DNA hybrids.</text>
</comment>
<evidence type="ECO:0000256" key="10">
    <source>
        <dbReference type="ARBA" id="ARBA00022723"/>
    </source>
</evidence>
<dbReference type="AlphaFoldDB" id="C3L3W5"/>
<evidence type="ECO:0000313" key="20">
    <source>
        <dbReference type="Proteomes" id="UP000001227"/>
    </source>
</evidence>
<evidence type="ECO:0000256" key="6">
    <source>
        <dbReference type="ARBA" id="ARBA00012180"/>
    </source>
</evidence>
<dbReference type="PROSITE" id="PS51975">
    <property type="entry name" value="RNASE_H_2"/>
    <property type="match status" value="1"/>
</dbReference>
<evidence type="ECO:0000313" key="19">
    <source>
        <dbReference type="EMBL" id="ACP21006.1"/>
    </source>
</evidence>
<keyword evidence="9 14" id="KW-0540">Nuclease</keyword>
<dbReference type="InterPro" id="IPR036397">
    <property type="entry name" value="RNaseH_sf"/>
</dbReference>
<evidence type="ECO:0000256" key="17">
    <source>
        <dbReference type="SAM" id="Phobius"/>
    </source>
</evidence>
<keyword evidence="13 14" id="KW-0464">Manganese</keyword>
<feature type="binding site" evidence="14 15">
    <location>
        <position position="14"/>
    </location>
    <ligand>
        <name>a divalent metal cation</name>
        <dbReference type="ChEBI" id="CHEBI:60240"/>
    </ligand>
</feature>
<evidence type="ECO:0000256" key="13">
    <source>
        <dbReference type="ARBA" id="ARBA00023211"/>
    </source>
</evidence>
<evidence type="ECO:0000256" key="1">
    <source>
        <dbReference type="ARBA" id="ARBA00000077"/>
    </source>
</evidence>
<dbReference type="GO" id="GO:0004523">
    <property type="term" value="F:RNA-DNA hybrid ribonuclease activity"/>
    <property type="evidence" value="ECO:0007669"/>
    <property type="project" value="UniProtKB-UniRule"/>
</dbReference>
<feature type="binding site" evidence="14 15">
    <location>
        <position position="13"/>
    </location>
    <ligand>
        <name>a divalent metal cation</name>
        <dbReference type="ChEBI" id="CHEBI:60240"/>
    </ligand>
</feature>
<evidence type="ECO:0000259" key="18">
    <source>
        <dbReference type="PROSITE" id="PS51975"/>
    </source>
</evidence>
<dbReference type="GO" id="GO:0006298">
    <property type="term" value="P:mismatch repair"/>
    <property type="evidence" value="ECO:0007669"/>
    <property type="project" value="TreeGrafter"/>
</dbReference>
<dbReference type="InterPro" id="IPR024567">
    <property type="entry name" value="RNase_HII/HIII_dom"/>
</dbReference>
<evidence type="ECO:0000256" key="3">
    <source>
        <dbReference type="ARBA" id="ARBA00004065"/>
    </source>
</evidence>
<dbReference type="HAMAP" id="MF_00052_B">
    <property type="entry name" value="RNase_HII_B"/>
    <property type="match status" value="1"/>
</dbReference>
<proteinExistence type="inferred from homology"/>
<dbReference type="NCBIfam" id="NF000595">
    <property type="entry name" value="PRK00015.1-3"/>
    <property type="match status" value="1"/>
</dbReference>
<dbReference type="GO" id="GO:0005737">
    <property type="term" value="C:cytoplasm"/>
    <property type="evidence" value="ECO:0007669"/>
    <property type="project" value="UniProtKB-SubCell"/>
</dbReference>
<dbReference type="HOGENOM" id="CLU_036532_3_1_10"/>
<feature type="binding site" evidence="14 15">
    <location>
        <position position="105"/>
    </location>
    <ligand>
        <name>a divalent metal cation</name>
        <dbReference type="ChEBI" id="CHEBI:60240"/>
    </ligand>
</feature>
<comment type="subcellular location">
    <subcellularLocation>
        <location evidence="4 14">Cytoplasm</location>
    </subcellularLocation>
</comment>
<gene>
    <name evidence="14" type="primary">rnhB</name>
    <name evidence="19" type="ordered locus">Aasi_1724</name>
</gene>
<evidence type="ECO:0000256" key="2">
    <source>
        <dbReference type="ARBA" id="ARBA00001946"/>
    </source>
</evidence>
<keyword evidence="17" id="KW-0812">Transmembrane</keyword>
<dbReference type="GO" id="GO:0003723">
    <property type="term" value="F:RNA binding"/>
    <property type="evidence" value="ECO:0007669"/>
    <property type="project" value="UniProtKB-UniRule"/>
</dbReference>
<feature type="transmembrane region" description="Helical" evidence="17">
    <location>
        <begin position="20"/>
        <end position="40"/>
    </location>
</feature>
<dbReference type="SUPFAM" id="SSF53098">
    <property type="entry name" value="Ribonuclease H-like"/>
    <property type="match status" value="1"/>
</dbReference>
<evidence type="ECO:0000256" key="8">
    <source>
        <dbReference type="ARBA" id="ARBA00022490"/>
    </source>
</evidence>
<dbReference type="eggNOG" id="COG0164">
    <property type="taxonomic scope" value="Bacteria"/>
</dbReference>
<organism evidence="19 20">
    <name type="scientific">Amoebophilus asiaticus (strain 5a2)</name>
    <dbReference type="NCBI Taxonomy" id="452471"/>
    <lineage>
        <taxon>Bacteria</taxon>
        <taxon>Pseudomonadati</taxon>
        <taxon>Bacteroidota</taxon>
        <taxon>Cytophagia</taxon>
        <taxon>Cytophagales</taxon>
        <taxon>Amoebophilaceae</taxon>
        <taxon>Candidatus Amoebophilus</taxon>
    </lineage>
</organism>
<dbReference type="GO" id="GO:0032299">
    <property type="term" value="C:ribonuclease H2 complex"/>
    <property type="evidence" value="ECO:0007669"/>
    <property type="project" value="TreeGrafter"/>
</dbReference>
<evidence type="ECO:0000256" key="15">
    <source>
        <dbReference type="PROSITE-ProRule" id="PRU01319"/>
    </source>
</evidence>
<evidence type="ECO:0000256" key="12">
    <source>
        <dbReference type="ARBA" id="ARBA00022801"/>
    </source>
</evidence>
<evidence type="ECO:0000256" key="5">
    <source>
        <dbReference type="ARBA" id="ARBA00007383"/>
    </source>
</evidence>
<keyword evidence="12 14" id="KW-0378">Hydrolase</keyword>
<dbReference type="Gene3D" id="3.30.420.10">
    <property type="entry name" value="Ribonuclease H-like superfamily/Ribonuclease H"/>
    <property type="match status" value="1"/>
</dbReference>
<keyword evidence="8 14" id="KW-0963">Cytoplasm</keyword>
<evidence type="ECO:0000256" key="7">
    <source>
        <dbReference type="ARBA" id="ARBA00019179"/>
    </source>
</evidence>
<keyword evidence="17" id="KW-0472">Membrane</keyword>
<keyword evidence="17" id="KW-1133">Transmembrane helix</keyword>
<feature type="domain" description="RNase H type-2" evidence="18">
    <location>
        <begin position="7"/>
        <end position="196"/>
    </location>
</feature>
<evidence type="ECO:0000256" key="14">
    <source>
        <dbReference type="HAMAP-Rule" id="MF_00052"/>
    </source>
</evidence>
<dbReference type="KEGG" id="aas:Aasi_1724"/>
<comment type="cofactor">
    <cofactor evidence="14 15">
        <name>Mn(2+)</name>
        <dbReference type="ChEBI" id="CHEBI:29035"/>
    </cofactor>
    <cofactor evidence="14 15">
        <name>Mg(2+)</name>
        <dbReference type="ChEBI" id="CHEBI:18420"/>
    </cofactor>
    <text evidence="14 15">Manganese or magnesium. Binds 1 divalent metal ion per monomer in the absence of substrate. May bind a second metal ion after substrate binding.</text>
</comment>
<dbReference type="InterPro" id="IPR022898">
    <property type="entry name" value="RNase_HII"/>
</dbReference>
<accession>C3L3W5</accession>
<evidence type="ECO:0000256" key="11">
    <source>
        <dbReference type="ARBA" id="ARBA00022759"/>
    </source>
</evidence>
<dbReference type="RefSeq" id="WP_012472980.1">
    <property type="nucleotide sequence ID" value="NC_010830.1"/>
</dbReference>
<sequence length="196" mass="22185">MKETFNQLVAGCDEVGRGCLAGPVVAAAVILPLQYYYFLLKDSKKLTPKQRIEIAAIIKKEAIDWAIGCATPEEIDQVNISNATHLAMHRAINKLIVKPELLLIDGNKFLPYPNIEHECIVKGDKKVNSIAAASIIDKVYRDEYMQELAEREPGYNWEINMGYPTKEHYQAIYELGMSFHHRKSFSLVAKHLQPSL</sequence>
<name>C3L3W5_AMOA5</name>
<dbReference type="InterPro" id="IPR001352">
    <property type="entry name" value="RNase_HII/HIII"/>
</dbReference>
<keyword evidence="10 14" id="KW-0479">Metal-binding</keyword>
<dbReference type="EMBL" id="CP001102">
    <property type="protein sequence ID" value="ACP21006.1"/>
    <property type="molecule type" value="Genomic_DNA"/>
</dbReference>
<reference evidence="19 20" key="1">
    <citation type="journal article" date="2010" name="J. Bacteriol.">
        <title>The genome of the amoeba symbiont 'Candidatus Amoebophilus asiaticus' reveals common mechanisms for host cell interaction among amoeba-associated bacteria.</title>
        <authorList>
            <person name="Schmitz-Esser S."/>
            <person name="Tischler P."/>
            <person name="Arnold R."/>
            <person name="Montanaro J."/>
            <person name="Wagner M."/>
            <person name="Rattei T."/>
            <person name="Horn M."/>
        </authorList>
    </citation>
    <scope>NUCLEOTIDE SEQUENCE [LARGE SCALE GENOMIC DNA]</scope>
    <source>
        <strain evidence="19 20">5a2</strain>
    </source>
</reference>
<dbReference type="GO" id="GO:0043137">
    <property type="term" value="P:DNA replication, removal of RNA primer"/>
    <property type="evidence" value="ECO:0007669"/>
    <property type="project" value="TreeGrafter"/>
</dbReference>
<comment type="cofactor">
    <cofactor evidence="2">
        <name>Mg(2+)</name>
        <dbReference type="ChEBI" id="CHEBI:18420"/>
    </cofactor>
</comment>
<dbReference type="PANTHER" id="PTHR10954:SF18">
    <property type="entry name" value="RIBONUCLEASE HII"/>
    <property type="match status" value="1"/>
</dbReference>
<dbReference type="InterPro" id="IPR012337">
    <property type="entry name" value="RNaseH-like_sf"/>
</dbReference>
<keyword evidence="20" id="KW-1185">Reference proteome</keyword>
<dbReference type="Proteomes" id="UP000001227">
    <property type="component" value="Chromosome"/>
</dbReference>
<evidence type="ECO:0000256" key="9">
    <source>
        <dbReference type="ARBA" id="ARBA00022722"/>
    </source>
</evidence>
<comment type="catalytic activity">
    <reaction evidence="1 14 15 16">
        <text>Endonucleolytic cleavage to 5'-phosphomonoester.</text>
        <dbReference type="EC" id="3.1.26.4"/>
    </reaction>
</comment>
<comment type="similarity">
    <text evidence="5 14 16">Belongs to the RNase HII family.</text>
</comment>
<dbReference type="CDD" id="cd07182">
    <property type="entry name" value="RNase_HII_bacteria_HII_like"/>
    <property type="match status" value="1"/>
</dbReference>
<evidence type="ECO:0000256" key="4">
    <source>
        <dbReference type="ARBA" id="ARBA00004496"/>
    </source>
</evidence>
<dbReference type="Pfam" id="PF01351">
    <property type="entry name" value="RNase_HII"/>
    <property type="match status" value="1"/>
</dbReference>
<dbReference type="GO" id="GO:0030145">
    <property type="term" value="F:manganese ion binding"/>
    <property type="evidence" value="ECO:0007669"/>
    <property type="project" value="UniProtKB-UniRule"/>
</dbReference>
<dbReference type="STRING" id="452471.Aasi_1724"/>
<evidence type="ECO:0000256" key="16">
    <source>
        <dbReference type="RuleBase" id="RU003515"/>
    </source>
</evidence>
<dbReference type="PANTHER" id="PTHR10954">
    <property type="entry name" value="RIBONUCLEASE H2 SUBUNIT A"/>
    <property type="match status" value="1"/>
</dbReference>
<dbReference type="EC" id="3.1.26.4" evidence="6 14"/>
<keyword evidence="11 14" id="KW-0255">Endonuclease</keyword>
<protein>
    <recommendedName>
        <fullName evidence="7 14">Ribonuclease HII</fullName>
        <shortName evidence="14">RNase HII</shortName>
        <ecNumber evidence="6 14">3.1.26.4</ecNumber>
    </recommendedName>
</protein>